<name>A0A1G2KQD0_9BACT</name>
<accession>A0A1G2KQD0</accession>
<dbReference type="InterPro" id="IPR036591">
    <property type="entry name" value="YggU-like_sf"/>
</dbReference>
<dbReference type="SUPFAM" id="SSF69786">
    <property type="entry name" value="YggU-like"/>
    <property type="match status" value="1"/>
</dbReference>
<dbReference type="Gene3D" id="3.30.1200.10">
    <property type="entry name" value="YggU-like"/>
    <property type="match status" value="1"/>
</dbReference>
<dbReference type="Proteomes" id="UP000177811">
    <property type="component" value="Unassembled WGS sequence"/>
</dbReference>
<dbReference type="EMBL" id="MHQL01000058">
    <property type="protein sequence ID" value="OHA01628.1"/>
    <property type="molecule type" value="Genomic_DNA"/>
</dbReference>
<protein>
    <submittedName>
        <fullName evidence="2">Uncharacterized protein</fullName>
    </submittedName>
</protein>
<reference evidence="2 3" key="1">
    <citation type="journal article" date="2016" name="Nat. Commun.">
        <title>Thousands of microbial genomes shed light on interconnected biogeochemical processes in an aquifer system.</title>
        <authorList>
            <person name="Anantharaman K."/>
            <person name="Brown C.T."/>
            <person name="Hug L.A."/>
            <person name="Sharon I."/>
            <person name="Castelle C.J."/>
            <person name="Probst A.J."/>
            <person name="Thomas B.C."/>
            <person name="Singh A."/>
            <person name="Wilkins M.J."/>
            <person name="Karaoz U."/>
            <person name="Brodie E.L."/>
            <person name="Williams K.H."/>
            <person name="Hubbard S.S."/>
            <person name="Banfield J.F."/>
        </authorList>
    </citation>
    <scope>NUCLEOTIDE SEQUENCE [LARGE SCALE GENOMIC DNA]</scope>
</reference>
<evidence type="ECO:0000313" key="3">
    <source>
        <dbReference type="Proteomes" id="UP000177811"/>
    </source>
</evidence>
<comment type="similarity">
    <text evidence="1">Belongs to the UPF0235 family.</text>
</comment>
<dbReference type="NCBIfam" id="TIGR00251">
    <property type="entry name" value="DUF167 family protein"/>
    <property type="match status" value="1"/>
</dbReference>
<sequence length="77" mass="8673">MRIRVTVRVGKKVERIEKRARSGAMPEFIVLTTARPERGKANEAVVRALAEYFSVSPSCVRIIQGHTSHTKVVDILR</sequence>
<gene>
    <name evidence="2" type="ORF">A3C16_02640</name>
</gene>
<dbReference type="SMART" id="SM01152">
    <property type="entry name" value="DUF167"/>
    <property type="match status" value="1"/>
</dbReference>
<proteinExistence type="inferred from homology"/>
<evidence type="ECO:0000313" key="2">
    <source>
        <dbReference type="EMBL" id="OHA01628.1"/>
    </source>
</evidence>
<comment type="caution">
    <text evidence="2">The sequence shown here is derived from an EMBL/GenBank/DDBJ whole genome shotgun (WGS) entry which is preliminary data.</text>
</comment>
<organism evidence="2 3">
    <name type="scientific">Candidatus Sungbacteria bacterium RIFCSPHIGHO2_02_FULL_51_29</name>
    <dbReference type="NCBI Taxonomy" id="1802273"/>
    <lineage>
        <taxon>Bacteria</taxon>
        <taxon>Candidatus Sungiibacteriota</taxon>
    </lineage>
</organism>
<dbReference type="AlphaFoldDB" id="A0A1G2KQD0"/>
<evidence type="ECO:0000256" key="1">
    <source>
        <dbReference type="ARBA" id="ARBA00010364"/>
    </source>
</evidence>
<dbReference type="Pfam" id="PF02594">
    <property type="entry name" value="DUF167"/>
    <property type="match status" value="1"/>
</dbReference>
<dbReference type="InterPro" id="IPR003746">
    <property type="entry name" value="DUF167"/>
</dbReference>